<evidence type="ECO:0000313" key="1">
    <source>
        <dbReference type="EMBL" id="KAF9643351.1"/>
    </source>
</evidence>
<gene>
    <name evidence="1" type="ORF">BDM02DRAFT_3191786</name>
</gene>
<sequence>MHSFLGSRLLCGAQESRVGSGRQELIPRPHASYQSQIFPSSAPVDSKGNEWVGNFPNEQNGHLQYNSITGETARTMGPSAISSSEQVQDNPMTALQQAQALIAASDSEVPTRPPKSWGTGKSTDHGHTDRQKGLPSSIREDQPVVHPLPPSLRRSYGSREEPSPTERHPHPAHPGDERIQPLKMQEQSPRTDSKDRPLTVRDMEHFTKAIQDTIQQMGSEFIEALAEMHRSEDFLEDYEDE</sequence>
<proteinExistence type="predicted"/>
<dbReference type="EMBL" id="MU118238">
    <property type="protein sequence ID" value="KAF9643351.1"/>
    <property type="molecule type" value="Genomic_DNA"/>
</dbReference>
<protein>
    <submittedName>
        <fullName evidence="1">Uncharacterized protein</fullName>
    </submittedName>
</protein>
<evidence type="ECO:0000313" key="2">
    <source>
        <dbReference type="Proteomes" id="UP000886501"/>
    </source>
</evidence>
<organism evidence="1 2">
    <name type="scientific">Thelephora ganbajun</name>
    <name type="common">Ganba fungus</name>
    <dbReference type="NCBI Taxonomy" id="370292"/>
    <lineage>
        <taxon>Eukaryota</taxon>
        <taxon>Fungi</taxon>
        <taxon>Dikarya</taxon>
        <taxon>Basidiomycota</taxon>
        <taxon>Agaricomycotina</taxon>
        <taxon>Agaricomycetes</taxon>
        <taxon>Thelephorales</taxon>
        <taxon>Thelephoraceae</taxon>
        <taxon>Thelephora</taxon>
    </lineage>
</organism>
<name>A0ACB6Z2J4_THEGA</name>
<accession>A0ACB6Z2J4</accession>
<reference evidence="1" key="2">
    <citation type="journal article" date="2020" name="Nat. Commun.">
        <title>Large-scale genome sequencing of mycorrhizal fungi provides insights into the early evolution of symbiotic traits.</title>
        <authorList>
            <person name="Miyauchi S."/>
            <person name="Kiss E."/>
            <person name="Kuo A."/>
            <person name="Drula E."/>
            <person name="Kohler A."/>
            <person name="Sanchez-Garcia M."/>
            <person name="Morin E."/>
            <person name="Andreopoulos B."/>
            <person name="Barry K.W."/>
            <person name="Bonito G."/>
            <person name="Buee M."/>
            <person name="Carver A."/>
            <person name="Chen C."/>
            <person name="Cichocki N."/>
            <person name="Clum A."/>
            <person name="Culley D."/>
            <person name="Crous P.W."/>
            <person name="Fauchery L."/>
            <person name="Girlanda M."/>
            <person name="Hayes R.D."/>
            <person name="Keri Z."/>
            <person name="LaButti K."/>
            <person name="Lipzen A."/>
            <person name="Lombard V."/>
            <person name="Magnuson J."/>
            <person name="Maillard F."/>
            <person name="Murat C."/>
            <person name="Nolan M."/>
            <person name="Ohm R.A."/>
            <person name="Pangilinan J."/>
            <person name="Pereira M.F."/>
            <person name="Perotto S."/>
            <person name="Peter M."/>
            <person name="Pfister S."/>
            <person name="Riley R."/>
            <person name="Sitrit Y."/>
            <person name="Stielow J.B."/>
            <person name="Szollosi G."/>
            <person name="Zifcakova L."/>
            <person name="Stursova M."/>
            <person name="Spatafora J.W."/>
            <person name="Tedersoo L."/>
            <person name="Vaario L.M."/>
            <person name="Yamada A."/>
            <person name="Yan M."/>
            <person name="Wang P."/>
            <person name="Xu J."/>
            <person name="Bruns T."/>
            <person name="Baldrian P."/>
            <person name="Vilgalys R."/>
            <person name="Dunand C."/>
            <person name="Henrissat B."/>
            <person name="Grigoriev I.V."/>
            <person name="Hibbett D."/>
            <person name="Nagy L.G."/>
            <person name="Martin F.M."/>
        </authorList>
    </citation>
    <scope>NUCLEOTIDE SEQUENCE</scope>
    <source>
        <strain evidence="1">P2</strain>
    </source>
</reference>
<comment type="caution">
    <text evidence="1">The sequence shown here is derived from an EMBL/GenBank/DDBJ whole genome shotgun (WGS) entry which is preliminary data.</text>
</comment>
<keyword evidence="2" id="KW-1185">Reference proteome</keyword>
<dbReference type="Proteomes" id="UP000886501">
    <property type="component" value="Unassembled WGS sequence"/>
</dbReference>
<reference evidence="1" key="1">
    <citation type="submission" date="2019-10" db="EMBL/GenBank/DDBJ databases">
        <authorList>
            <consortium name="DOE Joint Genome Institute"/>
            <person name="Kuo A."/>
            <person name="Miyauchi S."/>
            <person name="Kiss E."/>
            <person name="Drula E."/>
            <person name="Kohler A."/>
            <person name="Sanchez-Garcia M."/>
            <person name="Andreopoulos B."/>
            <person name="Barry K.W."/>
            <person name="Bonito G."/>
            <person name="Buee M."/>
            <person name="Carver A."/>
            <person name="Chen C."/>
            <person name="Cichocki N."/>
            <person name="Clum A."/>
            <person name="Culley D."/>
            <person name="Crous P.W."/>
            <person name="Fauchery L."/>
            <person name="Girlanda M."/>
            <person name="Hayes R."/>
            <person name="Keri Z."/>
            <person name="Labutti K."/>
            <person name="Lipzen A."/>
            <person name="Lombard V."/>
            <person name="Magnuson J."/>
            <person name="Maillard F."/>
            <person name="Morin E."/>
            <person name="Murat C."/>
            <person name="Nolan M."/>
            <person name="Ohm R."/>
            <person name="Pangilinan J."/>
            <person name="Pereira M."/>
            <person name="Perotto S."/>
            <person name="Peter M."/>
            <person name="Riley R."/>
            <person name="Sitrit Y."/>
            <person name="Stielow B."/>
            <person name="Szollosi G."/>
            <person name="Zifcakova L."/>
            <person name="Stursova M."/>
            <person name="Spatafora J.W."/>
            <person name="Tedersoo L."/>
            <person name="Vaario L.-M."/>
            <person name="Yamada A."/>
            <person name="Yan M."/>
            <person name="Wang P."/>
            <person name="Xu J."/>
            <person name="Bruns T."/>
            <person name="Baldrian P."/>
            <person name="Vilgalys R."/>
            <person name="Henrissat B."/>
            <person name="Grigoriev I.V."/>
            <person name="Hibbett D."/>
            <person name="Nagy L.G."/>
            <person name="Martin F.M."/>
        </authorList>
    </citation>
    <scope>NUCLEOTIDE SEQUENCE</scope>
    <source>
        <strain evidence="1">P2</strain>
    </source>
</reference>